<name>A0A1F5FFX2_9BACT</name>
<dbReference type="Proteomes" id="UP000176682">
    <property type="component" value="Unassembled WGS sequence"/>
</dbReference>
<protein>
    <submittedName>
        <fullName evidence="1">Uncharacterized protein</fullName>
    </submittedName>
</protein>
<dbReference type="AlphaFoldDB" id="A0A1F5FFX2"/>
<sequence length="160" mass="17078">MTTVFGVNAAWTLIALDAHESSVLKALRALAEGGEEGLARFAQVSVQELDTDGLARQALVVRGVLAAMGISLGDYLSKVSEVQTVATVAMMERALDELTADSVERVTVSAWFEAWNALLKDEDGWAGPGMVVRSFATSLLGKWLEFVAKKGAIVLRLPGK</sequence>
<comment type="caution">
    <text evidence="1">The sequence shown here is derived from an EMBL/GenBank/DDBJ whole genome shotgun (WGS) entry which is preliminary data.</text>
</comment>
<dbReference type="EMBL" id="MFAM01000042">
    <property type="protein sequence ID" value="OGD78565.1"/>
    <property type="molecule type" value="Genomic_DNA"/>
</dbReference>
<evidence type="ECO:0000313" key="1">
    <source>
        <dbReference type="EMBL" id="OGD78565.1"/>
    </source>
</evidence>
<reference evidence="1 2" key="1">
    <citation type="journal article" date="2016" name="Nat. Commun.">
        <title>Thousands of microbial genomes shed light on interconnected biogeochemical processes in an aquifer system.</title>
        <authorList>
            <person name="Anantharaman K."/>
            <person name="Brown C.T."/>
            <person name="Hug L.A."/>
            <person name="Sharon I."/>
            <person name="Castelle C.J."/>
            <person name="Probst A.J."/>
            <person name="Thomas B.C."/>
            <person name="Singh A."/>
            <person name="Wilkins M.J."/>
            <person name="Karaoz U."/>
            <person name="Brodie E.L."/>
            <person name="Williams K.H."/>
            <person name="Hubbard S.S."/>
            <person name="Banfield J.F."/>
        </authorList>
    </citation>
    <scope>NUCLEOTIDE SEQUENCE [LARGE SCALE GENOMIC DNA]</scope>
</reference>
<accession>A0A1F5FFX2</accession>
<evidence type="ECO:0000313" key="2">
    <source>
        <dbReference type="Proteomes" id="UP000176682"/>
    </source>
</evidence>
<gene>
    <name evidence="1" type="ORF">A2368_01425</name>
</gene>
<proteinExistence type="predicted"/>
<organism evidence="1 2">
    <name type="scientific">Candidatus Collierbacteria bacterium RIFOXYB1_FULL_49_13</name>
    <dbReference type="NCBI Taxonomy" id="1817728"/>
    <lineage>
        <taxon>Bacteria</taxon>
        <taxon>Candidatus Collieribacteriota</taxon>
    </lineage>
</organism>